<dbReference type="KEGG" id="pft:JBW_02185"/>
<gene>
    <name evidence="2" type="ORF">JBW_02185</name>
</gene>
<evidence type="ECO:0000259" key="1">
    <source>
        <dbReference type="Pfam" id="PF01476"/>
    </source>
</evidence>
<protein>
    <submittedName>
        <fullName evidence="2">Peptidoglycan-binding lysin domain-containing protein</fullName>
    </submittedName>
</protein>
<dbReference type="AlphaFoldDB" id="I8TU93"/>
<organism evidence="2 3">
    <name type="scientific">Pelosinus fermentans JBW45</name>
    <dbReference type="NCBI Taxonomy" id="1192197"/>
    <lineage>
        <taxon>Bacteria</taxon>
        <taxon>Bacillati</taxon>
        <taxon>Bacillota</taxon>
        <taxon>Negativicutes</taxon>
        <taxon>Selenomonadales</taxon>
        <taxon>Sporomusaceae</taxon>
        <taxon>Pelosinus</taxon>
    </lineage>
</organism>
<evidence type="ECO:0000313" key="2">
    <source>
        <dbReference type="EMBL" id="AJQ27533.1"/>
    </source>
</evidence>
<dbReference type="InterPro" id="IPR018392">
    <property type="entry name" value="LysM"/>
</dbReference>
<feature type="domain" description="LysM" evidence="1">
    <location>
        <begin position="47"/>
        <end position="66"/>
    </location>
</feature>
<accession>I8TU93</accession>
<name>I8TU93_9FIRM</name>
<evidence type="ECO:0000313" key="3">
    <source>
        <dbReference type="Proteomes" id="UP000005361"/>
    </source>
</evidence>
<dbReference type="CDD" id="cd00118">
    <property type="entry name" value="LysM"/>
    <property type="match status" value="1"/>
</dbReference>
<dbReference type="EMBL" id="CP010978">
    <property type="protein sequence ID" value="AJQ27533.1"/>
    <property type="molecule type" value="Genomic_DNA"/>
</dbReference>
<dbReference type="HOGENOM" id="CLU_2602905_0_0_9"/>
<proteinExistence type="predicted"/>
<dbReference type="Pfam" id="PF01476">
    <property type="entry name" value="LysM"/>
    <property type="match status" value="1"/>
</dbReference>
<reference evidence="2 3" key="1">
    <citation type="journal article" date="2015" name="Genome Announc.">
        <title>Complete Genome Sequence of Pelosinus fermentans JBW45, a Member of a Remarkably Competitive Group of Negativicutes in the Firmicutes Phylum.</title>
        <authorList>
            <person name="De Leon K.B."/>
            <person name="Utturkar S.M."/>
            <person name="Camilleri L.B."/>
            <person name="Elias D.A."/>
            <person name="Arkin A.P."/>
            <person name="Fields M.W."/>
            <person name="Brown S.D."/>
            <person name="Wall J.D."/>
        </authorList>
    </citation>
    <scope>NUCLEOTIDE SEQUENCE [LARGE SCALE GENOMIC DNA]</scope>
    <source>
        <strain evidence="2 3">JBW45</strain>
    </source>
</reference>
<dbReference type="InterPro" id="IPR036779">
    <property type="entry name" value="LysM_dom_sf"/>
</dbReference>
<dbReference type="Proteomes" id="UP000005361">
    <property type="component" value="Chromosome"/>
</dbReference>
<reference evidence="3" key="2">
    <citation type="submission" date="2015-02" db="EMBL/GenBank/DDBJ databases">
        <title>Complete Genome Sequence of Pelosinus fermentans JBW45.</title>
        <authorList>
            <person name="De Leon K.B."/>
            <person name="Utturkar S.M."/>
            <person name="Camilleri L.B."/>
            <person name="Arkin A.P."/>
            <person name="Fields M.W."/>
            <person name="Brown S.D."/>
            <person name="Wall J.D."/>
        </authorList>
    </citation>
    <scope>NUCLEOTIDE SEQUENCE [LARGE SCALE GENOMIC DNA]</scope>
    <source>
        <strain evidence="3">JBW45</strain>
    </source>
</reference>
<dbReference type="Gene3D" id="3.10.350.10">
    <property type="entry name" value="LysM domain"/>
    <property type="match status" value="1"/>
</dbReference>
<sequence>MLGAGIVLVEYHCKGGLKQRALEGHREREGFKMKQFIVVLVLVAMQYTVNPGDTLQSIAEQYCQGDVWVGLDIIINRWE</sequence>